<name>A0A5N6KX16_9ROSI</name>
<dbReference type="Proteomes" id="UP000327013">
    <property type="component" value="Unassembled WGS sequence"/>
</dbReference>
<proteinExistence type="predicted"/>
<protein>
    <submittedName>
        <fullName evidence="2">Uncharacterized protein</fullName>
    </submittedName>
</protein>
<reference evidence="2 3" key="1">
    <citation type="submission" date="2019-06" db="EMBL/GenBank/DDBJ databases">
        <title>A chromosomal-level reference genome of Carpinus fangiana (Coryloideae, Betulaceae).</title>
        <authorList>
            <person name="Yang X."/>
            <person name="Wang Z."/>
            <person name="Zhang L."/>
            <person name="Hao G."/>
            <person name="Liu J."/>
            <person name="Yang Y."/>
        </authorList>
    </citation>
    <scope>NUCLEOTIDE SEQUENCE [LARGE SCALE GENOMIC DNA]</scope>
    <source>
        <strain evidence="2">Cfa_2016G</strain>
        <tissue evidence="2">Leaf</tissue>
    </source>
</reference>
<accession>A0A5N6KX16</accession>
<evidence type="ECO:0000256" key="1">
    <source>
        <dbReference type="SAM" id="MobiDB-lite"/>
    </source>
</evidence>
<dbReference type="EMBL" id="VIBQ01000016">
    <property type="protein sequence ID" value="KAB8356514.1"/>
    <property type="molecule type" value="Genomic_DNA"/>
</dbReference>
<sequence>MREIPTTAAMRAVVRRAQVETVKAHPFWPERPPHFDGEREPQRCGQQLSAYSLMTRGWRHLTSDCVGPNPPQGQPHRHARRDH</sequence>
<gene>
    <name evidence="2" type="ORF">FH972_024097</name>
</gene>
<keyword evidence="3" id="KW-1185">Reference proteome</keyword>
<comment type="caution">
    <text evidence="2">The sequence shown here is derived from an EMBL/GenBank/DDBJ whole genome shotgun (WGS) entry which is preliminary data.</text>
</comment>
<feature type="region of interest" description="Disordered" evidence="1">
    <location>
        <begin position="62"/>
        <end position="83"/>
    </location>
</feature>
<evidence type="ECO:0000313" key="2">
    <source>
        <dbReference type="EMBL" id="KAB8356514.1"/>
    </source>
</evidence>
<dbReference type="AlphaFoldDB" id="A0A5N6KX16"/>
<organism evidence="2 3">
    <name type="scientific">Carpinus fangiana</name>
    <dbReference type="NCBI Taxonomy" id="176857"/>
    <lineage>
        <taxon>Eukaryota</taxon>
        <taxon>Viridiplantae</taxon>
        <taxon>Streptophyta</taxon>
        <taxon>Embryophyta</taxon>
        <taxon>Tracheophyta</taxon>
        <taxon>Spermatophyta</taxon>
        <taxon>Magnoliopsida</taxon>
        <taxon>eudicotyledons</taxon>
        <taxon>Gunneridae</taxon>
        <taxon>Pentapetalae</taxon>
        <taxon>rosids</taxon>
        <taxon>fabids</taxon>
        <taxon>Fagales</taxon>
        <taxon>Betulaceae</taxon>
        <taxon>Carpinus</taxon>
    </lineage>
</organism>
<evidence type="ECO:0000313" key="3">
    <source>
        <dbReference type="Proteomes" id="UP000327013"/>
    </source>
</evidence>